<evidence type="ECO:0000313" key="2">
    <source>
        <dbReference type="Proteomes" id="UP001234297"/>
    </source>
</evidence>
<sequence length="74" mass="8791">MVLFRPYLPALSKLQVAFVMAYRGRGRCGPEVDRPVRKRDLRDIENEELRRRVQQLQQELARLQPLRHDPSHQG</sequence>
<gene>
    <name evidence="1" type="ORF">MRB53_002140</name>
</gene>
<reference evidence="1 2" key="1">
    <citation type="journal article" date="2022" name="Hortic Res">
        <title>A haplotype resolved chromosomal level avocado genome allows analysis of novel avocado genes.</title>
        <authorList>
            <person name="Nath O."/>
            <person name="Fletcher S.J."/>
            <person name="Hayward A."/>
            <person name="Shaw L.M."/>
            <person name="Masouleh A.K."/>
            <person name="Furtado A."/>
            <person name="Henry R.J."/>
            <person name="Mitter N."/>
        </authorList>
    </citation>
    <scope>NUCLEOTIDE SEQUENCE [LARGE SCALE GENOMIC DNA]</scope>
    <source>
        <strain evidence="2">cv. Hass</strain>
    </source>
</reference>
<protein>
    <submittedName>
        <fullName evidence="1">Uncharacterized protein</fullName>
    </submittedName>
</protein>
<dbReference type="EMBL" id="CM056809">
    <property type="protein sequence ID" value="KAJ8649117.1"/>
    <property type="molecule type" value="Genomic_DNA"/>
</dbReference>
<proteinExistence type="predicted"/>
<accession>A0ACC2MTN6</accession>
<organism evidence="1 2">
    <name type="scientific">Persea americana</name>
    <name type="common">Avocado</name>
    <dbReference type="NCBI Taxonomy" id="3435"/>
    <lineage>
        <taxon>Eukaryota</taxon>
        <taxon>Viridiplantae</taxon>
        <taxon>Streptophyta</taxon>
        <taxon>Embryophyta</taxon>
        <taxon>Tracheophyta</taxon>
        <taxon>Spermatophyta</taxon>
        <taxon>Magnoliopsida</taxon>
        <taxon>Magnoliidae</taxon>
        <taxon>Laurales</taxon>
        <taxon>Lauraceae</taxon>
        <taxon>Persea</taxon>
    </lineage>
</organism>
<comment type="caution">
    <text evidence="1">The sequence shown here is derived from an EMBL/GenBank/DDBJ whole genome shotgun (WGS) entry which is preliminary data.</text>
</comment>
<name>A0ACC2MTN6_PERAE</name>
<evidence type="ECO:0000313" key="1">
    <source>
        <dbReference type="EMBL" id="KAJ8649117.1"/>
    </source>
</evidence>
<keyword evidence="2" id="KW-1185">Reference proteome</keyword>
<dbReference type="Proteomes" id="UP001234297">
    <property type="component" value="Chromosome 1"/>
</dbReference>